<gene>
    <name evidence="1" type="ORF">L9F63_014653</name>
</gene>
<evidence type="ECO:0000313" key="2">
    <source>
        <dbReference type="Proteomes" id="UP001233999"/>
    </source>
</evidence>
<feature type="non-terminal residue" evidence="1">
    <location>
        <position position="52"/>
    </location>
</feature>
<accession>A0AAD8EL69</accession>
<protein>
    <submittedName>
        <fullName evidence="1">Uncharacterized protein</fullName>
    </submittedName>
</protein>
<proteinExistence type="predicted"/>
<dbReference type="Proteomes" id="UP001233999">
    <property type="component" value="Unassembled WGS sequence"/>
</dbReference>
<comment type="caution">
    <text evidence="1">The sequence shown here is derived from an EMBL/GenBank/DDBJ whole genome shotgun (WGS) entry which is preliminary data.</text>
</comment>
<evidence type="ECO:0000313" key="1">
    <source>
        <dbReference type="EMBL" id="KAJ9593939.1"/>
    </source>
</evidence>
<feature type="non-terminal residue" evidence="1">
    <location>
        <position position="1"/>
    </location>
</feature>
<dbReference type="EMBL" id="JASPKZ010003086">
    <property type="protein sequence ID" value="KAJ9593939.1"/>
    <property type="molecule type" value="Genomic_DNA"/>
</dbReference>
<keyword evidence="2" id="KW-1185">Reference proteome</keyword>
<organism evidence="1 2">
    <name type="scientific">Diploptera punctata</name>
    <name type="common">Pacific beetle cockroach</name>
    <dbReference type="NCBI Taxonomy" id="6984"/>
    <lineage>
        <taxon>Eukaryota</taxon>
        <taxon>Metazoa</taxon>
        <taxon>Ecdysozoa</taxon>
        <taxon>Arthropoda</taxon>
        <taxon>Hexapoda</taxon>
        <taxon>Insecta</taxon>
        <taxon>Pterygota</taxon>
        <taxon>Neoptera</taxon>
        <taxon>Polyneoptera</taxon>
        <taxon>Dictyoptera</taxon>
        <taxon>Blattodea</taxon>
        <taxon>Blaberoidea</taxon>
        <taxon>Blaberidae</taxon>
        <taxon>Diplopterinae</taxon>
        <taxon>Diploptera</taxon>
    </lineage>
</organism>
<sequence>NKCVACTILKLYIKVISTSVRKNRVSQLLVENELLTSPDSFWSDARSLYDPT</sequence>
<dbReference type="AlphaFoldDB" id="A0AAD8EL69"/>
<reference evidence="1" key="2">
    <citation type="submission" date="2023-05" db="EMBL/GenBank/DDBJ databases">
        <authorList>
            <person name="Fouks B."/>
        </authorList>
    </citation>
    <scope>NUCLEOTIDE SEQUENCE</scope>
    <source>
        <strain evidence="1">Stay&amp;Tobe</strain>
        <tissue evidence="1">Testes</tissue>
    </source>
</reference>
<name>A0AAD8EL69_DIPPU</name>
<reference evidence="1" key="1">
    <citation type="journal article" date="2023" name="IScience">
        <title>Live-bearing cockroach genome reveals convergent evolutionary mechanisms linked to viviparity in insects and beyond.</title>
        <authorList>
            <person name="Fouks B."/>
            <person name="Harrison M.C."/>
            <person name="Mikhailova A.A."/>
            <person name="Marchal E."/>
            <person name="English S."/>
            <person name="Carruthers M."/>
            <person name="Jennings E.C."/>
            <person name="Chiamaka E.L."/>
            <person name="Frigard R.A."/>
            <person name="Pippel M."/>
            <person name="Attardo G.M."/>
            <person name="Benoit J.B."/>
            <person name="Bornberg-Bauer E."/>
            <person name="Tobe S.S."/>
        </authorList>
    </citation>
    <scope>NUCLEOTIDE SEQUENCE</scope>
    <source>
        <strain evidence="1">Stay&amp;Tobe</strain>
    </source>
</reference>